<dbReference type="RefSeq" id="WP_344587179.1">
    <property type="nucleotide sequence ID" value="NZ_BAAARW010000003.1"/>
</dbReference>
<evidence type="ECO:0000313" key="4">
    <source>
        <dbReference type="Proteomes" id="UP001501231"/>
    </source>
</evidence>
<dbReference type="PANTHER" id="PTHR21240:SF28">
    <property type="entry name" value="ISO-OROTATE DECARBOXYLASE (EUROFUNG)"/>
    <property type="match status" value="1"/>
</dbReference>
<evidence type="ECO:0000259" key="2">
    <source>
        <dbReference type="Pfam" id="PF04909"/>
    </source>
</evidence>
<dbReference type="InterPro" id="IPR032466">
    <property type="entry name" value="Metal_Hydrolase"/>
</dbReference>
<dbReference type="SUPFAM" id="SSF51556">
    <property type="entry name" value="Metallo-dependent hydrolases"/>
    <property type="match status" value="1"/>
</dbReference>
<protein>
    <submittedName>
        <fullName evidence="3">Amidohydrolase family protein</fullName>
    </submittedName>
</protein>
<dbReference type="Pfam" id="PF04909">
    <property type="entry name" value="Amidohydro_2"/>
    <property type="match status" value="1"/>
</dbReference>
<dbReference type="InterPro" id="IPR032465">
    <property type="entry name" value="ACMSD"/>
</dbReference>
<dbReference type="EMBL" id="BAAARW010000003">
    <property type="protein sequence ID" value="GAA2403815.1"/>
    <property type="molecule type" value="Genomic_DNA"/>
</dbReference>
<proteinExistence type="predicted"/>
<sequence length="418" mass="47267">MTATLPETGTDVLADIKIIDADAHLTEPADLWTSRVPASRRDRVPVQKTIDGITAWYLHDELWASTGGNTISTGREKILGSHVVQPFERVDVSAWSVRERLELLDSMGIYGQILYPNGIGFASNHIFAIEDEAERAEILRIYNDFLAESQEESGGRLFPQALLPIWDMDLTVKEMTRLVDKGMRGFTLSDKPELLGLPELIDPYFTPMWDVFNEARLVANFHIGAGARREEMEAMRGNIGQKAPNTSGPGVPSVAPPAWKYYGKQRRLAVGATQMYMSNVRIIVNLCMSDLFDRHPNLKIVSAESGIGWIPFILEAMEFQFDEMVTDPAELALARRRPTEYFRDHLYVMWWFEQVAPAKLIHDIGVENVLVETDVPHPTCLYPGPREHFTRVMGGLDARSQRRVLQDNAAELYRIELP</sequence>
<dbReference type="InterPro" id="IPR006680">
    <property type="entry name" value="Amidohydro-rel"/>
</dbReference>
<comment type="caution">
    <text evidence="3">The sequence shown here is derived from an EMBL/GenBank/DDBJ whole genome shotgun (WGS) entry which is preliminary data.</text>
</comment>
<keyword evidence="1" id="KW-0456">Lyase</keyword>
<keyword evidence="4" id="KW-1185">Reference proteome</keyword>
<gene>
    <name evidence="3" type="ORF">GCM10010191_09310</name>
</gene>
<feature type="domain" description="Amidohydrolase-related" evidence="2">
    <location>
        <begin position="129"/>
        <end position="415"/>
    </location>
</feature>
<dbReference type="PANTHER" id="PTHR21240">
    <property type="entry name" value="2-AMINO-3-CARBOXYLMUCONATE-6-SEMIALDEHYDE DECARBOXYLASE"/>
    <property type="match status" value="1"/>
</dbReference>
<dbReference type="Gene3D" id="3.20.20.140">
    <property type="entry name" value="Metal-dependent hydrolases"/>
    <property type="match status" value="1"/>
</dbReference>
<organism evidence="3 4">
    <name type="scientific">Actinomadura vinacea</name>
    <dbReference type="NCBI Taxonomy" id="115336"/>
    <lineage>
        <taxon>Bacteria</taxon>
        <taxon>Bacillati</taxon>
        <taxon>Actinomycetota</taxon>
        <taxon>Actinomycetes</taxon>
        <taxon>Streptosporangiales</taxon>
        <taxon>Thermomonosporaceae</taxon>
        <taxon>Actinomadura</taxon>
    </lineage>
</organism>
<reference evidence="4" key="1">
    <citation type="journal article" date="2019" name="Int. J. Syst. Evol. Microbiol.">
        <title>The Global Catalogue of Microorganisms (GCM) 10K type strain sequencing project: providing services to taxonomists for standard genome sequencing and annotation.</title>
        <authorList>
            <consortium name="The Broad Institute Genomics Platform"/>
            <consortium name="The Broad Institute Genome Sequencing Center for Infectious Disease"/>
            <person name="Wu L."/>
            <person name="Ma J."/>
        </authorList>
    </citation>
    <scope>NUCLEOTIDE SEQUENCE [LARGE SCALE GENOMIC DNA]</scope>
    <source>
        <strain evidence="4">JCM 3325</strain>
    </source>
</reference>
<evidence type="ECO:0000313" key="3">
    <source>
        <dbReference type="EMBL" id="GAA2403815.1"/>
    </source>
</evidence>
<name>A0ABP5VI83_9ACTN</name>
<accession>A0ABP5VI83</accession>
<dbReference type="Proteomes" id="UP001501231">
    <property type="component" value="Unassembled WGS sequence"/>
</dbReference>
<evidence type="ECO:0000256" key="1">
    <source>
        <dbReference type="ARBA" id="ARBA00023239"/>
    </source>
</evidence>